<evidence type="ECO:0000313" key="2">
    <source>
        <dbReference type="Proteomes" id="UP000036923"/>
    </source>
</evidence>
<gene>
    <name evidence="1" type="ORF">Bccel_0766</name>
</gene>
<dbReference type="OrthoDB" id="5770817at2"/>
<dbReference type="RefSeq" id="WP_036945987.1">
    <property type="nucleotide sequence ID" value="NZ_JQKC01000099.1"/>
</dbReference>
<evidence type="ECO:0000313" key="1">
    <source>
        <dbReference type="EMBL" id="KNY25506.1"/>
    </source>
</evidence>
<dbReference type="EMBL" id="LGTC01000001">
    <property type="protein sequence ID" value="KNY25506.1"/>
    <property type="molecule type" value="Genomic_DNA"/>
</dbReference>
<dbReference type="STRING" id="398512.Bccel_0766"/>
<accession>A0A0L6JI25</accession>
<keyword evidence="2" id="KW-1185">Reference proteome</keyword>
<sequence>MKWSEVRSIYPNQFVKFEVLKCHIKEDKEFVDEMAVIGPVADDEATKELLHAKDKILVYHTSRDNVVLKIRSRIGLRRVYKE</sequence>
<dbReference type="eggNOG" id="ENOG50331DU">
    <property type="taxonomic scope" value="Bacteria"/>
</dbReference>
<reference evidence="2" key="1">
    <citation type="submission" date="2015-07" db="EMBL/GenBank/DDBJ databases">
        <title>Near-Complete Genome Sequence of the Cellulolytic Bacterium Bacteroides (Pseudobacteroides) cellulosolvens ATCC 35603.</title>
        <authorList>
            <person name="Dassa B."/>
            <person name="Utturkar S.M."/>
            <person name="Klingeman D.M."/>
            <person name="Hurt R.A."/>
            <person name="Keller M."/>
            <person name="Xu J."/>
            <person name="Reddy Y.H.K."/>
            <person name="Borovok I."/>
            <person name="Grinberg I.R."/>
            <person name="Lamed R."/>
            <person name="Zhivin O."/>
            <person name="Bayer E.A."/>
            <person name="Brown S.D."/>
        </authorList>
    </citation>
    <scope>NUCLEOTIDE SEQUENCE [LARGE SCALE GENOMIC DNA]</scope>
    <source>
        <strain evidence="2">DSM 2933</strain>
    </source>
</reference>
<protein>
    <submittedName>
        <fullName evidence="1">Uncharacterized protein</fullName>
    </submittedName>
</protein>
<name>A0A0L6JI25_9FIRM</name>
<proteinExistence type="predicted"/>
<organism evidence="1 2">
    <name type="scientific">Pseudobacteroides cellulosolvens ATCC 35603 = DSM 2933</name>
    <dbReference type="NCBI Taxonomy" id="398512"/>
    <lineage>
        <taxon>Bacteria</taxon>
        <taxon>Bacillati</taxon>
        <taxon>Bacillota</taxon>
        <taxon>Clostridia</taxon>
        <taxon>Eubacteriales</taxon>
        <taxon>Oscillospiraceae</taxon>
        <taxon>Pseudobacteroides</taxon>
    </lineage>
</organism>
<dbReference type="Proteomes" id="UP000036923">
    <property type="component" value="Unassembled WGS sequence"/>
</dbReference>
<comment type="caution">
    <text evidence="1">The sequence shown here is derived from an EMBL/GenBank/DDBJ whole genome shotgun (WGS) entry which is preliminary data.</text>
</comment>
<dbReference type="AlphaFoldDB" id="A0A0L6JI25"/>
<dbReference type="PATRIC" id="fig|398512.5.peg.794"/>